<dbReference type="Gene3D" id="3.30.720.120">
    <property type="match status" value="1"/>
</dbReference>
<dbReference type="RefSeq" id="WP_307345587.1">
    <property type="nucleotide sequence ID" value="NZ_JAUSVS010000001.1"/>
</dbReference>
<dbReference type="EMBL" id="JAUSVS010000001">
    <property type="protein sequence ID" value="MDQ0462772.1"/>
    <property type="molecule type" value="Genomic_DNA"/>
</dbReference>
<gene>
    <name evidence="2" type="ORF">QO010_000520</name>
</gene>
<evidence type="ECO:0000313" key="3">
    <source>
        <dbReference type="Proteomes" id="UP001228905"/>
    </source>
</evidence>
<dbReference type="InterPro" id="IPR029068">
    <property type="entry name" value="Glyas_Bleomycin-R_OHBP_Dase"/>
</dbReference>
<dbReference type="PANTHER" id="PTHR34109">
    <property type="entry name" value="BNAUNNG04460D PROTEIN-RELATED"/>
    <property type="match status" value="1"/>
</dbReference>
<sequence>MSEPQASISPALFYRDKVAAIRWLEEAFGFDTTLVVTNPDGQPGHCEMGYGGVTFAIESHWADWTRSPASLGGANTQSIRMTIDGDIDAHCERARAAGGKIITEPMTEYYGMRLYDVVDLEGHVWRFEKVIQKMTLAEMQAAGGFAIRDKL</sequence>
<dbReference type="InterPro" id="IPR004360">
    <property type="entry name" value="Glyas_Fos-R_dOase_dom"/>
</dbReference>
<name>A0ABU0IL81_9CAUL</name>
<comment type="caution">
    <text evidence="2">The sequence shown here is derived from an EMBL/GenBank/DDBJ whole genome shotgun (WGS) entry which is preliminary data.</text>
</comment>
<reference evidence="2 3" key="1">
    <citation type="submission" date="2023-07" db="EMBL/GenBank/DDBJ databases">
        <title>Genomic Encyclopedia of Type Strains, Phase IV (KMG-IV): sequencing the most valuable type-strain genomes for metagenomic binning, comparative biology and taxonomic classification.</title>
        <authorList>
            <person name="Goeker M."/>
        </authorList>
    </citation>
    <scope>NUCLEOTIDE SEQUENCE [LARGE SCALE GENOMIC DNA]</scope>
    <source>
        <strain evidence="2 3">DSM 18695</strain>
    </source>
</reference>
<keyword evidence="3" id="KW-1185">Reference proteome</keyword>
<dbReference type="Proteomes" id="UP001228905">
    <property type="component" value="Unassembled WGS sequence"/>
</dbReference>
<dbReference type="Pfam" id="PF00903">
    <property type="entry name" value="Glyoxalase"/>
    <property type="match status" value="1"/>
</dbReference>
<dbReference type="PANTHER" id="PTHR34109:SF1">
    <property type="entry name" value="VOC DOMAIN-CONTAINING PROTEIN"/>
    <property type="match status" value="1"/>
</dbReference>
<dbReference type="PROSITE" id="PS51819">
    <property type="entry name" value="VOC"/>
    <property type="match status" value="1"/>
</dbReference>
<proteinExistence type="predicted"/>
<evidence type="ECO:0000313" key="2">
    <source>
        <dbReference type="EMBL" id="MDQ0462772.1"/>
    </source>
</evidence>
<organism evidence="2 3">
    <name type="scientific">Caulobacter ginsengisoli</name>
    <dbReference type="NCBI Taxonomy" id="400775"/>
    <lineage>
        <taxon>Bacteria</taxon>
        <taxon>Pseudomonadati</taxon>
        <taxon>Pseudomonadota</taxon>
        <taxon>Alphaproteobacteria</taxon>
        <taxon>Caulobacterales</taxon>
        <taxon>Caulobacteraceae</taxon>
        <taxon>Caulobacter</taxon>
    </lineage>
</organism>
<dbReference type="SUPFAM" id="SSF54593">
    <property type="entry name" value="Glyoxalase/Bleomycin resistance protein/Dihydroxybiphenyl dioxygenase"/>
    <property type="match status" value="1"/>
</dbReference>
<dbReference type="InterPro" id="IPR037523">
    <property type="entry name" value="VOC_core"/>
</dbReference>
<accession>A0ABU0IL81</accession>
<dbReference type="Gene3D" id="3.30.720.110">
    <property type="match status" value="1"/>
</dbReference>
<protein>
    <submittedName>
        <fullName evidence="2">Glyoxalase superfamily protein PhnB</fullName>
    </submittedName>
</protein>
<evidence type="ECO:0000259" key="1">
    <source>
        <dbReference type="PROSITE" id="PS51819"/>
    </source>
</evidence>
<feature type="domain" description="VOC" evidence="1">
    <location>
        <begin position="6"/>
        <end position="130"/>
    </location>
</feature>